<evidence type="ECO:0000313" key="2">
    <source>
        <dbReference type="EMBL" id="WVZ59434.1"/>
    </source>
</evidence>
<protein>
    <recommendedName>
        <fullName evidence="1">Reverse transcriptase zinc-binding domain-containing protein</fullName>
    </recommendedName>
</protein>
<keyword evidence="3" id="KW-1185">Reference proteome</keyword>
<sequence>MERLTARPKALGGLGILNLVSFARALRLRWLWQAWARQDRPGPDGDGPCTETDKLFFAAATSVHVGDGKLASFWDTAWLRGLRPRDFGPHLTSCACNLVSQIALCGSLAQIINIRWLAIQDRVWTSDRLARRGWPHNPVCVLCRLTQESGLHLFCECRFSKRIWAEVALWAEV</sequence>
<dbReference type="EMBL" id="CP144746">
    <property type="protein sequence ID" value="WVZ59434.1"/>
    <property type="molecule type" value="Genomic_DNA"/>
</dbReference>
<reference evidence="2 3" key="1">
    <citation type="submission" date="2024-02" db="EMBL/GenBank/DDBJ databases">
        <title>High-quality chromosome-scale genome assembly of Pensacola bahiagrass (Paspalum notatum Flugge var. saurae).</title>
        <authorList>
            <person name="Vega J.M."/>
            <person name="Podio M."/>
            <person name="Orjuela J."/>
            <person name="Siena L.A."/>
            <person name="Pessino S.C."/>
            <person name="Combes M.C."/>
            <person name="Mariac C."/>
            <person name="Albertini E."/>
            <person name="Pupilli F."/>
            <person name="Ortiz J.P.A."/>
            <person name="Leblanc O."/>
        </authorList>
    </citation>
    <scope>NUCLEOTIDE SEQUENCE [LARGE SCALE GENOMIC DNA]</scope>
    <source>
        <strain evidence="2">R1</strain>
        <tissue evidence="2">Leaf</tissue>
    </source>
</reference>
<dbReference type="InterPro" id="IPR026960">
    <property type="entry name" value="RVT-Znf"/>
</dbReference>
<proteinExistence type="predicted"/>
<dbReference type="Proteomes" id="UP001341281">
    <property type="component" value="Chromosome 02"/>
</dbReference>
<dbReference type="Pfam" id="PF13966">
    <property type="entry name" value="zf-RVT"/>
    <property type="match status" value="1"/>
</dbReference>
<name>A0AAQ3SS33_PASNO</name>
<gene>
    <name evidence="2" type="ORF">U9M48_009577</name>
</gene>
<accession>A0AAQ3SS33</accession>
<dbReference type="AlphaFoldDB" id="A0AAQ3SS33"/>
<organism evidence="2 3">
    <name type="scientific">Paspalum notatum var. saurae</name>
    <dbReference type="NCBI Taxonomy" id="547442"/>
    <lineage>
        <taxon>Eukaryota</taxon>
        <taxon>Viridiplantae</taxon>
        <taxon>Streptophyta</taxon>
        <taxon>Embryophyta</taxon>
        <taxon>Tracheophyta</taxon>
        <taxon>Spermatophyta</taxon>
        <taxon>Magnoliopsida</taxon>
        <taxon>Liliopsida</taxon>
        <taxon>Poales</taxon>
        <taxon>Poaceae</taxon>
        <taxon>PACMAD clade</taxon>
        <taxon>Panicoideae</taxon>
        <taxon>Andropogonodae</taxon>
        <taxon>Paspaleae</taxon>
        <taxon>Paspalinae</taxon>
        <taxon>Paspalum</taxon>
    </lineage>
</organism>
<feature type="domain" description="Reverse transcriptase zinc-binding" evidence="1">
    <location>
        <begin position="113"/>
        <end position="164"/>
    </location>
</feature>
<evidence type="ECO:0000313" key="3">
    <source>
        <dbReference type="Proteomes" id="UP001341281"/>
    </source>
</evidence>
<evidence type="ECO:0000259" key="1">
    <source>
        <dbReference type="Pfam" id="PF13966"/>
    </source>
</evidence>